<dbReference type="AlphaFoldDB" id="A0A835Q6W2"/>
<name>A0A835Q6W2_VANPL</name>
<evidence type="ECO:0000313" key="1">
    <source>
        <dbReference type="EMBL" id="KAG0465868.1"/>
    </source>
</evidence>
<dbReference type="EMBL" id="JADCNM010000010">
    <property type="protein sequence ID" value="KAG0465868.1"/>
    <property type="molecule type" value="Genomic_DNA"/>
</dbReference>
<accession>A0A835Q6W2</accession>
<protein>
    <submittedName>
        <fullName evidence="1">Uncharacterized protein</fullName>
    </submittedName>
</protein>
<dbReference type="Proteomes" id="UP000639772">
    <property type="component" value="Chromosome 10"/>
</dbReference>
<gene>
    <name evidence="1" type="ORF">HPP92_020032</name>
</gene>
<sequence>MAGIALVLDLLKRSKGSNSTSVVQSLHSHGLFTAGAAAAAASAAAATSLPIGPWHLELFSEGFKKYMAKKEKNAPLHEFEHPMESSILSIGNVNQRKSNENWLLKPARNTSQMLF</sequence>
<evidence type="ECO:0000313" key="2">
    <source>
        <dbReference type="Proteomes" id="UP000639772"/>
    </source>
</evidence>
<organism evidence="1 2">
    <name type="scientific">Vanilla planifolia</name>
    <name type="common">Vanilla</name>
    <dbReference type="NCBI Taxonomy" id="51239"/>
    <lineage>
        <taxon>Eukaryota</taxon>
        <taxon>Viridiplantae</taxon>
        <taxon>Streptophyta</taxon>
        <taxon>Embryophyta</taxon>
        <taxon>Tracheophyta</taxon>
        <taxon>Spermatophyta</taxon>
        <taxon>Magnoliopsida</taxon>
        <taxon>Liliopsida</taxon>
        <taxon>Asparagales</taxon>
        <taxon>Orchidaceae</taxon>
        <taxon>Vanilloideae</taxon>
        <taxon>Vanilleae</taxon>
        <taxon>Vanilla</taxon>
    </lineage>
</organism>
<reference evidence="1 2" key="1">
    <citation type="journal article" date="2020" name="Nat. Food">
        <title>A phased Vanilla planifolia genome enables genetic improvement of flavour and production.</title>
        <authorList>
            <person name="Hasing T."/>
            <person name="Tang H."/>
            <person name="Brym M."/>
            <person name="Khazi F."/>
            <person name="Huang T."/>
            <person name="Chambers A.H."/>
        </authorList>
    </citation>
    <scope>NUCLEOTIDE SEQUENCE [LARGE SCALE GENOMIC DNA]</scope>
    <source>
        <tissue evidence="1">Leaf</tissue>
    </source>
</reference>
<comment type="caution">
    <text evidence="1">The sequence shown here is derived from an EMBL/GenBank/DDBJ whole genome shotgun (WGS) entry which is preliminary data.</text>
</comment>
<proteinExistence type="predicted"/>